<name>A0AA36JLR6_9DINO</name>
<dbReference type="EMBL" id="CAUJNA010003694">
    <property type="protein sequence ID" value="CAJ1407907.1"/>
    <property type="molecule type" value="Genomic_DNA"/>
</dbReference>
<organism evidence="2 3">
    <name type="scientific">Effrenium voratum</name>
    <dbReference type="NCBI Taxonomy" id="2562239"/>
    <lineage>
        <taxon>Eukaryota</taxon>
        <taxon>Sar</taxon>
        <taxon>Alveolata</taxon>
        <taxon>Dinophyceae</taxon>
        <taxon>Suessiales</taxon>
        <taxon>Symbiodiniaceae</taxon>
        <taxon>Effrenium</taxon>
    </lineage>
</organism>
<feature type="region of interest" description="Disordered" evidence="1">
    <location>
        <begin position="1"/>
        <end position="53"/>
    </location>
</feature>
<reference evidence="2" key="1">
    <citation type="submission" date="2023-08" db="EMBL/GenBank/DDBJ databases">
        <authorList>
            <person name="Chen Y."/>
            <person name="Shah S."/>
            <person name="Dougan E. K."/>
            <person name="Thang M."/>
            <person name="Chan C."/>
        </authorList>
    </citation>
    <scope>NUCLEOTIDE SEQUENCE</scope>
</reference>
<gene>
    <name evidence="2" type="ORF">EVOR1521_LOCUS29488</name>
</gene>
<dbReference type="Proteomes" id="UP001178507">
    <property type="component" value="Unassembled WGS sequence"/>
</dbReference>
<sequence>HSEVTCPFFAAGKMGRTRSRPPRHVREAAKGEPEGAGGPPKAKKPSESTQQKAEAAYSYGKSCGTWVKKKDARRGFIFRWRWSLVLPVSLGGAPSAPGEPRKRFRDATETGFGQLPAFTGKRTLFEAREKECAARAKKMHSGPERRAGWVRKLEIVTLGSAVASQTVGILESMESRKGIIAGLCPCQ</sequence>
<keyword evidence="3" id="KW-1185">Reference proteome</keyword>
<feature type="non-terminal residue" evidence="2">
    <location>
        <position position="187"/>
    </location>
</feature>
<accession>A0AA36JLR6</accession>
<comment type="caution">
    <text evidence="2">The sequence shown here is derived from an EMBL/GenBank/DDBJ whole genome shotgun (WGS) entry which is preliminary data.</text>
</comment>
<protein>
    <submittedName>
        <fullName evidence="2">Uncharacterized protein</fullName>
    </submittedName>
</protein>
<evidence type="ECO:0000256" key="1">
    <source>
        <dbReference type="SAM" id="MobiDB-lite"/>
    </source>
</evidence>
<evidence type="ECO:0000313" key="3">
    <source>
        <dbReference type="Proteomes" id="UP001178507"/>
    </source>
</evidence>
<dbReference type="AlphaFoldDB" id="A0AA36JLR6"/>
<feature type="compositionally biased region" description="Basic and acidic residues" evidence="1">
    <location>
        <begin position="24"/>
        <end position="33"/>
    </location>
</feature>
<proteinExistence type="predicted"/>
<evidence type="ECO:0000313" key="2">
    <source>
        <dbReference type="EMBL" id="CAJ1407907.1"/>
    </source>
</evidence>